<feature type="domain" description="Hexokinase C-terminal" evidence="12">
    <location>
        <begin position="246"/>
        <end position="485"/>
    </location>
</feature>
<dbReference type="AlphaFoldDB" id="A0A267H8Y6"/>
<dbReference type="Pfam" id="PF03727">
    <property type="entry name" value="Hexokinase_2"/>
    <property type="match status" value="1"/>
</dbReference>
<evidence type="ECO:0000256" key="2">
    <source>
        <dbReference type="ARBA" id="ARBA00005028"/>
    </source>
</evidence>
<dbReference type="GO" id="GO:0005524">
    <property type="term" value="F:ATP binding"/>
    <property type="evidence" value="ECO:0007669"/>
    <property type="project" value="UniProtKB-UniRule"/>
</dbReference>
<dbReference type="GO" id="GO:0006096">
    <property type="term" value="P:glycolytic process"/>
    <property type="evidence" value="ECO:0007669"/>
    <property type="project" value="UniProtKB-UniPathway"/>
</dbReference>
<dbReference type="EC" id="2.7.1.-" evidence="10"/>
<evidence type="ECO:0000256" key="4">
    <source>
        <dbReference type="ARBA" id="ARBA00022679"/>
    </source>
</evidence>
<dbReference type="EMBL" id="NIVC01000001">
    <property type="protein sequence ID" value="PAA94736.1"/>
    <property type="molecule type" value="Genomic_DNA"/>
</dbReference>
<dbReference type="PRINTS" id="PR00475">
    <property type="entry name" value="HEXOKINASE"/>
</dbReference>
<dbReference type="GO" id="GO:0004340">
    <property type="term" value="F:glucokinase activity"/>
    <property type="evidence" value="ECO:0007669"/>
    <property type="project" value="TreeGrafter"/>
</dbReference>
<dbReference type="PANTHER" id="PTHR19443">
    <property type="entry name" value="HEXOKINASE"/>
    <property type="match status" value="1"/>
</dbReference>
<dbReference type="GO" id="GO:0001678">
    <property type="term" value="P:intracellular glucose homeostasis"/>
    <property type="evidence" value="ECO:0007669"/>
    <property type="project" value="InterPro"/>
</dbReference>
<keyword evidence="14" id="KW-1185">Reference proteome</keyword>
<dbReference type="Gene3D" id="3.40.367.20">
    <property type="match status" value="1"/>
</dbReference>
<dbReference type="Gene3D" id="3.30.420.40">
    <property type="match status" value="1"/>
</dbReference>
<evidence type="ECO:0000313" key="14">
    <source>
        <dbReference type="Proteomes" id="UP000215902"/>
    </source>
</evidence>
<dbReference type="GO" id="GO:0005739">
    <property type="term" value="C:mitochondrion"/>
    <property type="evidence" value="ECO:0007669"/>
    <property type="project" value="TreeGrafter"/>
</dbReference>
<comment type="catalytic activity">
    <reaction evidence="9">
        <text>D-glucose + ATP = D-glucose 6-phosphate + ADP + H(+)</text>
        <dbReference type="Rhea" id="RHEA:17825"/>
        <dbReference type="ChEBI" id="CHEBI:4167"/>
        <dbReference type="ChEBI" id="CHEBI:15378"/>
        <dbReference type="ChEBI" id="CHEBI:30616"/>
        <dbReference type="ChEBI" id="CHEBI:61548"/>
        <dbReference type="ChEBI" id="CHEBI:456216"/>
        <dbReference type="EC" id="2.7.1.1"/>
    </reaction>
    <physiologicalReaction direction="left-to-right" evidence="9">
        <dbReference type="Rhea" id="RHEA:17826"/>
    </physiologicalReaction>
</comment>
<comment type="catalytic activity">
    <reaction evidence="8">
        <text>a D-hexose + ATP = a D-hexose 6-phosphate + ADP + H(+)</text>
        <dbReference type="Rhea" id="RHEA:22740"/>
        <dbReference type="ChEBI" id="CHEBI:4194"/>
        <dbReference type="ChEBI" id="CHEBI:15378"/>
        <dbReference type="ChEBI" id="CHEBI:30616"/>
        <dbReference type="ChEBI" id="CHEBI:229467"/>
        <dbReference type="ChEBI" id="CHEBI:456216"/>
        <dbReference type="EC" id="2.7.1.1"/>
    </reaction>
    <physiologicalReaction direction="left-to-right" evidence="8">
        <dbReference type="Rhea" id="RHEA:22741"/>
    </physiologicalReaction>
</comment>
<dbReference type="GO" id="GO:0008865">
    <property type="term" value="F:fructokinase activity"/>
    <property type="evidence" value="ECO:0007669"/>
    <property type="project" value="TreeGrafter"/>
</dbReference>
<dbReference type="UniPathway" id="UPA00109">
    <property type="reaction ID" value="UER00180"/>
</dbReference>
<keyword evidence="6 10" id="KW-0418">Kinase</keyword>
<keyword evidence="5 10" id="KW-0547">Nucleotide-binding</keyword>
<keyword evidence="4 10" id="KW-0808">Transferase</keyword>
<evidence type="ECO:0000259" key="12">
    <source>
        <dbReference type="Pfam" id="PF03727"/>
    </source>
</evidence>
<evidence type="ECO:0000256" key="7">
    <source>
        <dbReference type="ARBA" id="ARBA00022840"/>
    </source>
</evidence>
<evidence type="ECO:0000313" key="13">
    <source>
        <dbReference type="EMBL" id="PAA94736.1"/>
    </source>
</evidence>
<feature type="domain" description="Hexokinase N-terminal" evidence="11">
    <location>
        <begin position="33"/>
        <end position="225"/>
    </location>
</feature>
<dbReference type="InterPro" id="IPR001312">
    <property type="entry name" value="Hexokinase"/>
</dbReference>
<organism evidence="13 14">
    <name type="scientific">Macrostomum lignano</name>
    <dbReference type="NCBI Taxonomy" id="282301"/>
    <lineage>
        <taxon>Eukaryota</taxon>
        <taxon>Metazoa</taxon>
        <taxon>Spiralia</taxon>
        <taxon>Lophotrochozoa</taxon>
        <taxon>Platyhelminthes</taxon>
        <taxon>Rhabditophora</taxon>
        <taxon>Macrostomorpha</taxon>
        <taxon>Macrostomida</taxon>
        <taxon>Macrostomidae</taxon>
        <taxon>Macrostomum</taxon>
    </lineage>
</organism>
<dbReference type="GO" id="GO:0006013">
    <property type="term" value="P:mannose metabolic process"/>
    <property type="evidence" value="ECO:0007669"/>
    <property type="project" value="TreeGrafter"/>
</dbReference>
<evidence type="ECO:0000256" key="5">
    <source>
        <dbReference type="ARBA" id="ARBA00022741"/>
    </source>
</evidence>
<dbReference type="STRING" id="282301.A0A267H8Y6"/>
<comment type="caution">
    <text evidence="13">The sequence shown here is derived from an EMBL/GenBank/DDBJ whole genome shotgun (WGS) entry which is preliminary data.</text>
</comment>
<keyword evidence="7 10" id="KW-0067">ATP-binding</keyword>
<comment type="similarity">
    <text evidence="3 10">Belongs to the hexokinase family.</text>
</comment>
<dbReference type="PROSITE" id="PS51748">
    <property type="entry name" value="HEXOKINASE_2"/>
    <property type="match status" value="1"/>
</dbReference>
<protein>
    <recommendedName>
        <fullName evidence="10">Phosphotransferase</fullName>
        <ecNumber evidence="10">2.7.1.-</ecNumber>
    </recommendedName>
</protein>
<dbReference type="GO" id="GO:0006006">
    <property type="term" value="P:glucose metabolic process"/>
    <property type="evidence" value="ECO:0007669"/>
    <property type="project" value="TreeGrafter"/>
</dbReference>
<reference evidence="13 14" key="1">
    <citation type="submission" date="2017-06" db="EMBL/GenBank/DDBJ databases">
        <title>A platform for efficient transgenesis in Macrostomum lignano, a flatworm model organism for stem cell research.</title>
        <authorList>
            <person name="Berezikov E."/>
        </authorList>
    </citation>
    <scope>NUCLEOTIDE SEQUENCE [LARGE SCALE GENOMIC DNA]</scope>
    <source>
        <strain evidence="13">DV1</strain>
        <tissue evidence="13">Whole organism</tissue>
    </source>
</reference>
<name>A0A267H8Y6_9PLAT</name>
<accession>A0A267H8Y6</accession>
<dbReference type="OrthoDB" id="419537at2759"/>
<dbReference type="InterPro" id="IPR043129">
    <property type="entry name" value="ATPase_NBD"/>
</dbReference>
<dbReference type="GO" id="GO:0005536">
    <property type="term" value="F:D-glucose binding"/>
    <property type="evidence" value="ECO:0007669"/>
    <property type="project" value="InterPro"/>
</dbReference>
<gene>
    <name evidence="13" type="ORF">BOX15_Mlig022122g1</name>
</gene>
<evidence type="ECO:0000256" key="1">
    <source>
        <dbReference type="ARBA" id="ARBA00004888"/>
    </source>
</evidence>
<keyword evidence="10" id="KW-0324">Glycolysis</keyword>
<dbReference type="PANTHER" id="PTHR19443:SF24">
    <property type="entry name" value="PHOSPHOTRANSFERASE"/>
    <property type="match status" value="1"/>
</dbReference>
<proteinExistence type="inferred from homology"/>
<evidence type="ECO:0000256" key="6">
    <source>
        <dbReference type="ARBA" id="ARBA00022777"/>
    </source>
</evidence>
<evidence type="ECO:0000256" key="8">
    <source>
        <dbReference type="ARBA" id="ARBA00044613"/>
    </source>
</evidence>
<dbReference type="GO" id="GO:0005829">
    <property type="term" value="C:cytosol"/>
    <property type="evidence" value="ECO:0007669"/>
    <property type="project" value="TreeGrafter"/>
</dbReference>
<evidence type="ECO:0000256" key="10">
    <source>
        <dbReference type="RuleBase" id="RU362007"/>
    </source>
</evidence>
<evidence type="ECO:0000256" key="9">
    <source>
        <dbReference type="ARBA" id="ARBA00048160"/>
    </source>
</evidence>
<dbReference type="UniPathway" id="UPA00242"/>
<sequence>MLMDPDCNREIVNAANHKFGKEFFQRIFNWNLTQQASMQNIIRNKVHDFLKLRNSRGLPVRWCYVPTLPTYHGGAGTCLAMDFGCSDHYIKLSLCCVAQRGSSLNLVDERAFVLTPSLRRAPMSKFSDFVALCIKQMLVDNGVACTSGSATVYMGVAAGFDVWVEAQRQPASATVQTASKGYQMPGFVGSDFVLKFHEAFKRINLTVEIVTVINDAVGTLLSGVYQAFLSGNSADCSIGVLCHRIGANLAYLETDQDFLEVCSLDNRLLLRRPTGDGHCVVVNSEAGFFIGQNKELDDLANVFDNSVMNELKAVLRLECIISGAWFAHLLERCIRILINTSAIDAWSIAGENWTLNQAKGFEVFTLFDALHVEKSPPNELAANLGRLLDLQNLSRADVSRIAVICKAIVGRNARAIANSIIAIAQCSYGVTFPKSMAISYGGNLFASLLQLKDLLQSELNKLKPDGTEISLLHSNASLGCAVTALSAGLAASKKIEF</sequence>
<dbReference type="Pfam" id="PF00349">
    <property type="entry name" value="Hexokinase_1"/>
    <property type="match status" value="1"/>
</dbReference>
<comment type="pathway">
    <text evidence="1">Carbohydrate degradation; glycolysis; D-glyceraldehyde 3-phosphate and glycerone phosphate from D-glucose: step 1/4.</text>
</comment>
<dbReference type="SUPFAM" id="SSF53067">
    <property type="entry name" value="Actin-like ATPase domain"/>
    <property type="match status" value="2"/>
</dbReference>
<dbReference type="Proteomes" id="UP000215902">
    <property type="component" value="Unassembled WGS sequence"/>
</dbReference>
<dbReference type="GO" id="GO:0019158">
    <property type="term" value="F:mannokinase activity"/>
    <property type="evidence" value="ECO:0007669"/>
    <property type="project" value="TreeGrafter"/>
</dbReference>
<evidence type="ECO:0000256" key="3">
    <source>
        <dbReference type="ARBA" id="ARBA00009225"/>
    </source>
</evidence>
<dbReference type="InterPro" id="IPR022672">
    <property type="entry name" value="Hexokinase_N"/>
</dbReference>
<dbReference type="InterPro" id="IPR022673">
    <property type="entry name" value="Hexokinase_C"/>
</dbReference>
<comment type="pathway">
    <text evidence="2">Carbohydrate metabolism; hexose metabolism.</text>
</comment>
<evidence type="ECO:0000259" key="11">
    <source>
        <dbReference type="Pfam" id="PF00349"/>
    </source>
</evidence>